<dbReference type="EMBL" id="DYYI01000069">
    <property type="protein sequence ID" value="HJE19904.1"/>
    <property type="molecule type" value="Genomic_DNA"/>
</dbReference>
<proteinExistence type="predicted"/>
<reference evidence="2" key="1">
    <citation type="journal article" date="2021" name="PeerJ">
        <title>Extensive microbial diversity within the chicken gut microbiome revealed by metagenomics and culture.</title>
        <authorList>
            <person name="Gilroy R."/>
            <person name="Ravi A."/>
            <person name="Getino M."/>
            <person name="Pursley I."/>
            <person name="Horton D.L."/>
            <person name="Alikhan N.F."/>
            <person name="Baker D."/>
            <person name="Gharbi K."/>
            <person name="Hall N."/>
            <person name="Watson M."/>
            <person name="Adriaenssens E.M."/>
            <person name="Foster-Nyarko E."/>
            <person name="Jarju S."/>
            <person name="Secka A."/>
            <person name="Antonio M."/>
            <person name="Oren A."/>
            <person name="Chaudhuri R.R."/>
            <person name="La Ragione R."/>
            <person name="Hildebrand F."/>
            <person name="Pallen M.J."/>
        </authorList>
    </citation>
    <scope>NUCLEOTIDE SEQUENCE</scope>
    <source>
        <strain evidence="2">6019</strain>
    </source>
</reference>
<evidence type="ECO:0000313" key="2">
    <source>
        <dbReference type="EMBL" id="HJE19904.1"/>
    </source>
</evidence>
<dbReference type="Proteomes" id="UP000763505">
    <property type="component" value="Unassembled WGS sequence"/>
</dbReference>
<comment type="caution">
    <text evidence="2">The sequence shown here is derived from an EMBL/GenBank/DDBJ whole genome shotgun (WGS) entry which is preliminary data.</text>
</comment>
<sequence length="117" mass="13580">MLIVAQMLLLLFVFVAVFFATKPIHKNIRIGIFAYFIIAILTFTWLFVNTDNVELTRVFSSLIILGLLLVVIYRVFLMFGKLENWQKVILLFASIINGAILFFILRMLFDLVYIQLG</sequence>
<feature type="transmembrane region" description="Helical" evidence="1">
    <location>
        <begin position="55"/>
        <end position="76"/>
    </location>
</feature>
<dbReference type="AlphaFoldDB" id="A0A921JCJ2"/>
<gene>
    <name evidence="2" type="ORF">K8V35_06095</name>
</gene>
<evidence type="ECO:0000256" key="1">
    <source>
        <dbReference type="SAM" id="Phobius"/>
    </source>
</evidence>
<accession>A0A921JCJ2</accession>
<name>A0A921JCJ2_9STAP</name>
<organism evidence="2 3">
    <name type="scientific">Aliicoccus persicus</name>
    <dbReference type="NCBI Taxonomy" id="930138"/>
    <lineage>
        <taxon>Bacteria</taxon>
        <taxon>Bacillati</taxon>
        <taxon>Bacillota</taxon>
        <taxon>Bacilli</taxon>
        <taxon>Bacillales</taxon>
        <taxon>Staphylococcaceae</taxon>
        <taxon>Aliicoccus</taxon>
    </lineage>
</organism>
<evidence type="ECO:0000313" key="3">
    <source>
        <dbReference type="Proteomes" id="UP000763505"/>
    </source>
</evidence>
<protein>
    <submittedName>
        <fullName evidence="2">Uncharacterized protein</fullName>
    </submittedName>
</protein>
<keyword evidence="1" id="KW-1133">Transmembrane helix</keyword>
<feature type="transmembrane region" description="Helical" evidence="1">
    <location>
        <begin position="88"/>
        <end position="109"/>
    </location>
</feature>
<reference evidence="2" key="2">
    <citation type="submission" date="2021-09" db="EMBL/GenBank/DDBJ databases">
        <authorList>
            <person name="Gilroy R."/>
        </authorList>
    </citation>
    <scope>NUCLEOTIDE SEQUENCE</scope>
    <source>
        <strain evidence="2">6019</strain>
    </source>
</reference>
<keyword evidence="1" id="KW-0472">Membrane</keyword>
<keyword evidence="1" id="KW-0812">Transmembrane</keyword>
<feature type="transmembrane region" description="Helical" evidence="1">
    <location>
        <begin position="30"/>
        <end position="48"/>
    </location>
</feature>